<accession>A0ACC8EPX8</accession>
<feature type="non-terminal residue" evidence="1">
    <location>
        <position position="1"/>
    </location>
</feature>
<sequence>YKYSRFTLEEILYIYLRLQEHTKLVQIFNAIKYISTAGLLYGSVTLNAVRICGRSRRVLLSSLTSNLDLEQLGYIVLKYINGRPWKDLRKVDFIR</sequence>
<proteinExistence type="predicted"/>
<evidence type="ECO:0000313" key="2">
    <source>
        <dbReference type="Proteomes" id="UP000250078"/>
    </source>
</evidence>
<reference evidence="1 2" key="1">
    <citation type="journal article" date="2016" name="Nat. Commun.">
        <title>Ectomycorrhizal ecology is imprinted in the genome of the dominant symbiotic fungus Cenococcum geophilum.</title>
        <authorList>
            <consortium name="DOE Joint Genome Institute"/>
            <person name="Peter M."/>
            <person name="Kohler A."/>
            <person name="Ohm R.A."/>
            <person name="Kuo A."/>
            <person name="Krutzmann J."/>
            <person name="Morin E."/>
            <person name="Arend M."/>
            <person name="Barry K.W."/>
            <person name="Binder M."/>
            <person name="Choi C."/>
            <person name="Clum A."/>
            <person name="Copeland A."/>
            <person name="Grisel N."/>
            <person name="Haridas S."/>
            <person name="Kipfer T."/>
            <person name="LaButti K."/>
            <person name="Lindquist E."/>
            <person name="Lipzen A."/>
            <person name="Maire R."/>
            <person name="Meier B."/>
            <person name="Mihaltcheva S."/>
            <person name="Molinier V."/>
            <person name="Murat C."/>
            <person name="Poggeler S."/>
            <person name="Quandt C.A."/>
            <person name="Sperisen C."/>
            <person name="Tritt A."/>
            <person name="Tisserant E."/>
            <person name="Crous P.W."/>
            <person name="Henrissat B."/>
            <person name="Nehls U."/>
            <person name="Egli S."/>
            <person name="Spatafora J.W."/>
            <person name="Grigoriev I.V."/>
            <person name="Martin F.M."/>
        </authorList>
    </citation>
    <scope>NUCLEOTIDE SEQUENCE [LARGE SCALE GENOMIC DNA]</scope>
    <source>
        <strain evidence="1 2">1.58</strain>
    </source>
</reference>
<keyword evidence="2" id="KW-1185">Reference proteome</keyword>
<name>A0ACC8EPX8_9PEZI</name>
<gene>
    <name evidence="1" type="ORF">K441DRAFT_589500</name>
</gene>
<evidence type="ECO:0000313" key="1">
    <source>
        <dbReference type="EMBL" id="OCK88277.1"/>
    </source>
</evidence>
<dbReference type="Proteomes" id="UP000250078">
    <property type="component" value="Unassembled WGS sequence"/>
</dbReference>
<protein>
    <submittedName>
        <fullName evidence="1">Uncharacterized protein</fullName>
    </submittedName>
</protein>
<dbReference type="EMBL" id="KV748245">
    <property type="protein sequence ID" value="OCK88277.1"/>
    <property type="molecule type" value="Genomic_DNA"/>
</dbReference>
<organism evidence="1 2">
    <name type="scientific">Cenococcum geophilum 1.58</name>
    <dbReference type="NCBI Taxonomy" id="794803"/>
    <lineage>
        <taxon>Eukaryota</taxon>
        <taxon>Fungi</taxon>
        <taxon>Dikarya</taxon>
        <taxon>Ascomycota</taxon>
        <taxon>Pezizomycotina</taxon>
        <taxon>Dothideomycetes</taxon>
        <taxon>Pleosporomycetidae</taxon>
        <taxon>Gloniales</taxon>
        <taxon>Gloniaceae</taxon>
        <taxon>Cenococcum</taxon>
    </lineage>
</organism>